<feature type="compositionally biased region" description="Basic and acidic residues" evidence="1">
    <location>
        <begin position="362"/>
        <end position="378"/>
    </location>
</feature>
<evidence type="ECO:0000256" key="1">
    <source>
        <dbReference type="SAM" id="MobiDB-lite"/>
    </source>
</evidence>
<keyword evidence="2" id="KW-0472">Membrane</keyword>
<evidence type="ECO:0000313" key="4">
    <source>
        <dbReference type="Proteomes" id="UP001221757"/>
    </source>
</evidence>
<keyword evidence="2" id="KW-1133">Transmembrane helix</keyword>
<feature type="compositionally biased region" description="Low complexity" evidence="1">
    <location>
        <begin position="187"/>
        <end position="262"/>
    </location>
</feature>
<sequence length="421" mass="43617">MSAGLYHEALWTSPTMSEGTHQLVITQIVAQSGGVLYLDYLTYDTTSAAGPYFIDDSDSRITYTPAWTKFDATQNDFQHTSQESTSQGDSLTFEFEGTGVQFYGGITPAGAGVMKASSVLDGGTPVLYTAPEQPPASVNNLIFEAHKLSDGTHKLVVTAASDSPLWADYFLVTPGTPSSPGPPPVTTPGSSGSTSTSPGVPGGTRTTVSSGTASVTSGTHSVKSGTSTTSASSSAPSSVSSGAPDSASSNSSNTILPSSSKSSPVAPIVAAILGSLLLIALVLGAIFFVRRRKRNRSRNAAHPPMANVLTPRPFADFRTTSSSSSRAPLNYTYAALAASTPNLESSSESTSSTPASSGSRKRAQEARRQQEEDERRQQEQQSQHQATSSAIVSPPATLSGATSVTGMARLYADAPPPQYSA</sequence>
<proteinExistence type="predicted"/>
<evidence type="ECO:0000313" key="3">
    <source>
        <dbReference type="EMBL" id="KAJ7676356.1"/>
    </source>
</evidence>
<feature type="region of interest" description="Disordered" evidence="1">
    <location>
        <begin position="340"/>
        <end position="400"/>
    </location>
</feature>
<feature type="transmembrane region" description="Helical" evidence="2">
    <location>
        <begin position="265"/>
        <end position="289"/>
    </location>
</feature>
<evidence type="ECO:0000256" key="2">
    <source>
        <dbReference type="SAM" id="Phobius"/>
    </source>
</evidence>
<dbReference type="Proteomes" id="UP001221757">
    <property type="component" value="Unassembled WGS sequence"/>
</dbReference>
<dbReference type="AlphaFoldDB" id="A0AAD7D318"/>
<organism evidence="3 4">
    <name type="scientific">Mycena rosella</name>
    <name type="common">Pink bonnet</name>
    <name type="synonym">Agaricus rosellus</name>
    <dbReference type="NCBI Taxonomy" id="1033263"/>
    <lineage>
        <taxon>Eukaryota</taxon>
        <taxon>Fungi</taxon>
        <taxon>Dikarya</taxon>
        <taxon>Basidiomycota</taxon>
        <taxon>Agaricomycotina</taxon>
        <taxon>Agaricomycetes</taxon>
        <taxon>Agaricomycetidae</taxon>
        <taxon>Agaricales</taxon>
        <taxon>Marasmiineae</taxon>
        <taxon>Mycenaceae</taxon>
        <taxon>Mycena</taxon>
    </lineage>
</organism>
<dbReference type="Gene3D" id="1.20.5.100">
    <property type="entry name" value="Cytochrome c1, transmembrane anchor, C-terminal"/>
    <property type="match status" value="1"/>
</dbReference>
<dbReference type="Gene3D" id="2.60.120.260">
    <property type="entry name" value="Galactose-binding domain-like"/>
    <property type="match status" value="1"/>
</dbReference>
<keyword evidence="2" id="KW-0812">Transmembrane</keyword>
<reference evidence="3" key="1">
    <citation type="submission" date="2023-03" db="EMBL/GenBank/DDBJ databases">
        <title>Massive genome expansion in bonnet fungi (Mycena s.s.) driven by repeated elements and novel gene families across ecological guilds.</title>
        <authorList>
            <consortium name="Lawrence Berkeley National Laboratory"/>
            <person name="Harder C.B."/>
            <person name="Miyauchi S."/>
            <person name="Viragh M."/>
            <person name="Kuo A."/>
            <person name="Thoen E."/>
            <person name="Andreopoulos B."/>
            <person name="Lu D."/>
            <person name="Skrede I."/>
            <person name="Drula E."/>
            <person name="Henrissat B."/>
            <person name="Morin E."/>
            <person name="Kohler A."/>
            <person name="Barry K."/>
            <person name="LaButti K."/>
            <person name="Morin E."/>
            <person name="Salamov A."/>
            <person name="Lipzen A."/>
            <person name="Mereny Z."/>
            <person name="Hegedus B."/>
            <person name="Baldrian P."/>
            <person name="Stursova M."/>
            <person name="Weitz H."/>
            <person name="Taylor A."/>
            <person name="Grigoriev I.V."/>
            <person name="Nagy L.G."/>
            <person name="Martin F."/>
            <person name="Kauserud H."/>
        </authorList>
    </citation>
    <scope>NUCLEOTIDE SEQUENCE</scope>
    <source>
        <strain evidence="3">CBHHK067</strain>
    </source>
</reference>
<protein>
    <submittedName>
        <fullName evidence="3">Uncharacterized protein</fullName>
    </submittedName>
</protein>
<keyword evidence="4" id="KW-1185">Reference proteome</keyword>
<feature type="region of interest" description="Disordered" evidence="1">
    <location>
        <begin position="176"/>
        <end position="262"/>
    </location>
</feature>
<comment type="caution">
    <text evidence="3">The sequence shown here is derived from an EMBL/GenBank/DDBJ whole genome shotgun (WGS) entry which is preliminary data.</text>
</comment>
<feature type="compositionally biased region" description="Low complexity" evidence="1">
    <location>
        <begin position="379"/>
        <end position="390"/>
    </location>
</feature>
<gene>
    <name evidence="3" type="ORF">B0H17DRAFT_1207342</name>
</gene>
<name>A0AAD7D318_MYCRO</name>
<accession>A0AAD7D318</accession>
<dbReference type="EMBL" id="JARKIE010000143">
    <property type="protein sequence ID" value="KAJ7676356.1"/>
    <property type="molecule type" value="Genomic_DNA"/>
</dbReference>
<feature type="compositionally biased region" description="Low complexity" evidence="1">
    <location>
        <begin position="340"/>
        <end position="358"/>
    </location>
</feature>
<feature type="compositionally biased region" description="Pro residues" evidence="1">
    <location>
        <begin position="177"/>
        <end position="186"/>
    </location>
</feature>